<dbReference type="SUPFAM" id="SSF81301">
    <property type="entry name" value="Nucleotidyltransferase"/>
    <property type="match status" value="1"/>
</dbReference>
<dbReference type="Proteomes" id="UP000621670">
    <property type="component" value="Unassembled WGS sequence"/>
</dbReference>
<sequence length="353" mass="40497">MNKALKYATNGVLIFGIGNATINIFQQLNNPNSNQKFDWLKFFKAFGNGAVVGGTGGFAIGLIRDNKMSKIIASVGNVPKYLNKTLNYYKDDNTLLLEKAEQIQTKLDSKFKKELANYPNLNGSITKDTSIYGSDIDIQIPFKRNSGSIENVYNSVSDFIFDEFEDAKLVGIRKQKHSIGLEFNIENEIKRIDVVPLREVDNNSGDTYLYVNNTGFFERPTYKKTNYLKQSKTLQFSAKEKKIIRLLKVWKLENNLKLKSIHIEFLVKKAFEKKQISYGIEKCLLETISFFAENIMFIKIIDPANRNNIISNSLTNKEKESISEFCYKMIENIAKDKRNIIDYFPSIEEEALI</sequence>
<keyword evidence="1" id="KW-0472">Membrane</keyword>
<reference evidence="2 3" key="1">
    <citation type="submission" date="2020-08" db="EMBL/GenBank/DDBJ databases">
        <title>Description of novel Flavobacterium F-400 isolate.</title>
        <authorList>
            <person name="Saticioglu I."/>
            <person name="Duman M."/>
            <person name="Altun S."/>
        </authorList>
    </citation>
    <scope>NUCLEOTIDE SEQUENCE [LARGE SCALE GENOMIC DNA]</scope>
    <source>
        <strain evidence="2 3">F-400</strain>
    </source>
</reference>
<dbReference type="RefSeq" id="WP_166134087.1">
    <property type="nucleotide sequence ID" value="NZ_JAAOBY010000002.1"/>
</dbReference>
<proteinExistence type="predicted"/>
<accession>A0ABR7JEB6</accession>
<name>A0ABR7JEB6_9FLAO</name>
<organism evidence="2 3">
    <name type="scientific">Flavobacterium turcicum</name>
    <dbReference type="NCBI Taxonomy" id="2764718"/>
    <lineage>
        <taxon>Bacteria</taxon>
        <taxon>Pseudomonadati</taxon>
        <taxon>Bacteroidota</taxon>
        <taxon>Flavobacteriia</taxon>
        <taxon>Flavobacteriales</taxon>
        <taxon>Flavobacteriaceae</taxon>
        <taxon>Flavobacterium</taxon>
    </lineage>
</organism>
<keyword evidence="1" id="KW-0812">Transmembrane</keyword>
<dbReference type="EMBL" id="JACRUM010000002">
    <property type="protein sequence ID" value="MBC5862850.1"/>
    <property type="molecule type" value="Genomic_DNA"/>
</dbReference>
<evidence type="ECO:0008006" key="4">
    <source>
        <dbReference type="Google" id="ProtNLM"/>
    </source>
</evidence>
<feature type="transmembrane region" description="Helical" evidence="1">
    <location>
        <begin position="45"/>
        <end position="63"/>
    </location>
</feature>
<feature type="transmembrane region" description="Helical" evidence="1">
    <location>
        <begin position="7"/>
        <end position="25"/>
    </location>
</feature>
<gene>
    <name evidence="2" type="ORF">H8R26_05390</name>
</gene>
<protein>
    <recommendedName>
        <fullName evidence="4">Nucleotidyltransferase</fullName>
    </recommendedName>
</protein>
<keyword evidence="3" id="KW-1185">Reference proteome</keyword>
<keyword evidence="1" id="KW-1133">Transmembrane helix</keyword>
<dbReference type="InterPro" id="IPR043519">
    <property type="entry name" value="NT_sf"/>
</dbReference>
<comment type="caution">
    <text evidence="2">The sequence shown here is derived from an EMBL/GenBank/DDBJ whole genome shotgun (WGS) entry which is preliminary data.</text>
</comment>
<evidence type="ECO:0000256" key="1">
    <source>
        <dbReference type="SAM" id="Phobius"/>
    </source>
</evidence>
<evidence type="ECO:0000313" key="3">
    <source>
        <dbReference type="Proteomes" id="UP000621670"/>
    </source>
</evidence>
<evidence type="ECO:0000313" key="2">
    <source>
        <dbReference type="EMBL" id="MBC5862850.1"/>
    </source>
</evidence>